<dbReference type="EMBL" id="JAIWYP010000005">
    <property type="protein sequence ID" value="KAH3829150.1"/>
    <property type="molecule type" value="Genomic_DNA"/>
</dbReference>
<keyword evidence="2" id="KW-1185">Reference proteome</keyword>
<sequence length="134" mass="15938">MFCFNGRTCPHRHRSSCVLEIALIRTDCFVDECMRNILHRLYCVFNRNRENNKFDCMHSHRCYPALHFPRRVLSDVGRGTHDHIPGVKPVPQTARCEAVHNCCIRNSDFDSWNFDWRHTAERIRKRDILLVDGR</sequence>
<protein>
    <submittedName>
        <fullName evidence="1">Uncharacterized protein</fullName>
    </submittedName>
</protein>
<proteinExistence type="predicted"/>
<reference evidence="1" key="2">
    <citation type="submission" date="2020-11" db="EMBL/GenBank/DDBJ databases">
        <authorList>
            <person name="McCartney M.A."/>
            <person name="Auch B."/>
            <person name="Kono T."/>
            <person name="Mallez S."/>
            <person name="Becker A."/>
            <person name="Gohl D.M."/>
            <person name="Silverstein K.A.T."/>
            <person name="Koren S."/>
            <person name="Bechman K.B."/>
            <person name="Herman A."/>
            <person name="Abrahante J.E."/>
            <person name="Garbe J."/>
        </authorList>
    </citation>
    <scope>NUCLEOTIDE SEQUENCE</scope>
    <source>
        <strain evidence="1">Duluth1</strain>
        <tissue evidence="1">Whole animal</tissue>
    </source>
</reference>
<gene>
    <name evidence="1" type="ORF">DPMN_131139</name>
</gene>
<reference evidence="1" key="1">
    <citation type="journal article" date="2019" name="bioRxiv">
        <title>The Genome of the Zebra Mussel, Dreissena polymorpha: A Resource for Invasive Species Research.</title>
        <authorList>
            <person name="McCartney M.A."/>
            <person name="Auch B."/>
            <person name="Kono T."/>
            <person name="Mallez S."/>
            <person name="Zhang Y."/>
            <person name="Obille A."/>
            <person name="Becker A."/>
            <person name="Abrahante J.E."/>
            <person name="Garbe J."/>
            <person name="Badalamenti J.P."/>
            <person name="Herman A."/>
            <person name="Mangelson H."/>
            <person name="Liachko I."/>
            <person name="Sullivan S."/>
            <person name="Sone E.D."/>
            <person name="Koren S."/>
            <person name="Silverstein K.A.T."/>
            <person name="Beckman K.B."/>
            <person name="Gohl D.M."/>
        </authorList>
    </citation>
    <scope>NUCLEOTIDE SEQUENCE</scope>
    <source>
        <strain evidence="1">Duluth1</strain>
        <tissue evidence="1">Whole animal</tissue>
    </source>
</reference>
<comment type="caution">
    <text evidence="1">The sequence shown here is derived from an EMBL/GenBank/DDBJ whole genome shotgun (WGS) entry which is preliminary data.</text>
</comment>
<name>A0A9D4H607_DREPO</name>
<evidence type="ECO:0000313" key="1">
    <source>
        <dbReference type="EMBL" id="KAH3829150.1"/>
    </source>
</evidence>
<dbReference type="AlphaFoldDB" id="A0A9D4H607"/>
<organism evidence="1 2">
    <name type="scientific">Dreissena polymorpha</name>
    <name type="common">Zebra mussel</name>
    <name type="synonym">Mytilus polymorpha</name>
    <dbReference type="NCBI Taxonomy" id="45954"/>
    <lineage>
        <taxon>Eukaryota</taxon>
        <taxon>Metazoa</taxon>
        <taxon>Spiralia</taxon>
        <taxon>Lophotrochozoa</taxon>
        <taxon>Mollusca</taxon>
        <taxon>Bivalvia</taxon>
        <taxon>Autobranchia</taxon>
        <taxon>Heteroconchia</taxon>
        <taxon>Euheterodonta</taxon>
        <taxon>Imparidentia</taxon>
        <taxon>Neoheterodontei</taxon>
        <taxon>Myida</taxon>
        <taxon>Dreissenoidea</taxon>
        <taxon>Dreissenidae</taxon>
        <taxon>Dreissena</taxon>
    </lineage>
</organism>
<dbReference type="Proteomes" id="UP000828390">
    <property type="component" value="Unassembled WGS sequence"/>
</dbReference>
<accession>A0A9D4H607</accession>
<evidence type="ECO:0000313" key="2">
    <source>
        <dbReference type="Proteomes" id="UP000828390"/>
    </source>
</evidence>